<accession>A0ABU6NSU0</accession>
<comment type="caution">
    <text evidence="1">The sequence shown here is derived from an EMBL/GenBank/DDBJ whole genome shotgun (WGS) entry which is preliminary data.</text>
</comment>
<dbReference type="EMBL" id="JARTFS010000001">
    <property type="protein sequence ID" value="MED4399783.1"/>
    <property type="molecule type" value="Genomic_DNA"/>
</dbReference>
<sequence length="110" mass="12455">MNRNEPRNGHMGVSGTLRAKKVAIVPDYYGEPSQIKRGENGKYYVEFDEIPALLFISHDGHGSRDQFFIHGDEQIDSKNITIESAPAELTTYHKESYAAVRTVNKEELTQ</sequence>
<protein>
    <submittedName>
        <fullName evidence="1">Uncharacterized protein</fullName>
    </submittedName>
</protein>
<evidence type="ECO:0000313" key="2">
    <source>
        <dbReference type="Proteomes" id="UP001342826"/>
    </source>
</evidence>
<dbReference type="RefSeq" id="WP_328014504.1">
    <property type="nucleotide sequence ID" value="NZ_JARTFS010000001.1"/>
</dbReference>
<keyword evidence="2" id="KW-1185">Reference proteome</keyword>
<proteinExistence type="predicted"/>
<reference evidence="1 2" key="1">
    <citation type="submission" date="2023-03" db="EMBL/GenBank/DDBJ databases">
        <title>Bacillus Genome Sequencing.</title>
        <authorList>
            <person name="Dunlap C."/>
        </authorList>
    </citation>
    <scope>NUCLEOTIDE SEQUENCE [LARGE SCALE GENOMIC DNA]</scope>
    <source>
        <strain evidence="1 2">NRS-1717</strain>
    </source>
</reference>
<evidence type="ECO:0000313" key="1">
    <source>
        <dbReference type="EMBL" id="MED4399783.1"/>
    </source>
</evidence>
<gene>
    <name evidence="1" type="ORF">P9271_00215</name>
</gene>
<organism evidence="1 2">
    <name type="scientific">Metabacillus fastidiosus</name>
    <dbReference type="NCBI Taxonomy" id="1458"/>
    <lineage>
        <taxon>Bacteria</taxon>
        <taxon>Bacillati</taxon>
        <taxon>Bacillota</taxon>
        <taxon>Bacilli</taxon>
        <taxon>Bacillales</taxon>
        <taxon>Bacillaceae</taxon>
        <taxon>Metabacillus</taxon>
    </lineage>
</organism>
<name>A0ABU6NSU0_9BACI</name>
<dbReference type="Proteomes" id="UP001342826">
    <property type="component" value="Unassembled WGS sequence"/>
</dbReference>